<name>A1VKD6_POLNA</name>
<protein>
    <submittedName>
        <fullName evidence="1">Uncharacterized protein</fullName>
    </submittedName>
</protein>
<dbReference type="KEGG" id="pna:Pnap_0795"/>
<accession>A1VKD6</accession>
<evidence type="ECO:0000313" key="1">
    <source>
        <dbReference type="EMBL" id="ABM36114.1"/>
    </source>
</evidence>
<reference evidence="2" key="1">
    <citation type="journal article" date="2009" name="Environ. Microbiol.">
        <title>The genome of Polaromonas naphthalenivorans strain CJ2, isolated from coal tar-contaminated sediment, reveals physiological and metabolic versatility and evolution through extensive horizontal gene transfer.</title>
        <authorList>
            <person name="Yagi J.M."/>
            <person name="Sims D."/>
            <person name="Brettin T."/>
            <person name="Bruce D."/>
            <person name="Madsen E.L."/>
        </authorList>
    </citation>
    <scope>NUCLEOTIDE SEQUENCE [LARGE SCALE GENOMIC DNA]</scope>
    <source>
        <strain evidence="2">CJ2</strain>
    </source>
</reference>
<dbReference type="AlphaFoldDB" id="A1VKD6"/>
<keyword evidence="2" id="KW-1185">Reference proteome</keyword>
<dbReference type="EMBL" id="CP000529">
    <property type="protein sequence ID" value="ABM36114.1"/>
    <property type="molecule type" value="Genomic_DNA"/>
</dbReference>
<gene>
    <name evidence="1" type="ordered locus">Pnap_0795</name>
</gene>
<dbReference type="HOGENOM" id="CLU_2303364_0_0_4"/>
<dbReference type="Proteomes" id="UP000000644">
    <property type="component" value="Chromosome"/>
</dbReference>
<sequence>MNTAPPSSAPPRRRRGYACALASEGGHPVINARDETRLLTRQVGGEAGHAIEGMPQPYATATVARLVEVANKVQFTVDRTTLLRVVNAERGNKSRKGTWL</sequence>
<organism evidence="1 2">
    <name type="scientific">Polaromonas naphthalenivorans (strain CJ2)</name>
    <dbReference type="NCBI Taxonomy" id="365044"/>
    <lineage>
        <taxon>Bacteria</taxon>
        <taxon>Pseudomonadati</taxon>
        <taxon>Pseudomonadota</taxon>
        <taxon>Betaproteobacteria</taxon>
        <taxon>Burkholderiales</taxon>
        <taxon>Comamonadaceae</taxon>
        <taxon>Polaromonas</taxon>
    </lineage>
</organism>
<evidence type="ECO:0000313" key="2">
    <source>
        <dbReference type="Proteomes" id="UP000000644"/>
    </source>
</evidence>
<proteinExistence type="predicted"/>